<dbReference type="SUPFAM" id="SSF51621">
    <property type="entry name" value="Phosphoenolpyruvate/pyruvate domain"/>
    <property type="match status" value="1"/>
</dbReference>
<dbReference type="Gene3D" id="2.40.33.10">
    <property type="entry name" value="PK beta-barrel domain-like"/>
    <property type="match status" value="1"/>
</dbReference>
<dbReference type="EMBL" id="JAUSVU010000004">
    <property type="protein sequence ID" value="MDQ0532926.1"/>
    <property type="molecule type" value="Genomic_DNA"/>
</dbReference>
<evidence type="ECO:0000313" key="16">
    <source>
        <dbReference type="EMBL" id="MDQ0532926.1"/>
    </source>
</evidence>
<keyword evidence="10 13" id="KW-0324">Glycolysis</keyword>
<dbReference type="InterPro" id="IPR015813">
    <property type="entry name" value="Pyrv/PenolPyrv_kinase-like_dom"/>
</dbReference>
<dbReference type="Gene3D" id="3.20.20.60">
    <property type="entry name" value="Phosphoenolpyruvate-binding domains"/>
    <property type="match status" value="1"/>
</dbReference>
<evidence type="ECO:0000256" key="13">
    <source>
        <dbReference type="RuleBase" id="RU000504"/>
    </source>
</evidence>
<dbReference type="Gene3D" id="3.40.1380.20">
    <property type="entry name" value="Pyruvate kinase, C-terminal domain"/>
    <property type="match status" value="1"/>
</dbReference>
<evidence type="ECO:0000256" key="10">
    <source>
        <dbReference type="ARBA" id="ARBA00023152"/>
    </source>
</evidence>
<keyword evidence="7 13" id="KW-0418">Kinase</keyword>
<keyword evidence="8" id="KW-0067">ATP-binding</keyword>
<dbReference type="PANTHER" id="PTHR11817">
    <property type="entry name" value="PYRUVATE KINASE"/>
    <property type="match status" value="1"/>
</dbReference>
<dbReference type="SUPFAM" id="SSF52935">
    <property type="entry name" value="PK C-terminal domain-like"/>
    <property type="match status" value="1"/>
</dbReference>
<dbReference type="GO" id="GO:0016301">
    <property type="term" value="F:kinase activity"/>
    <property type="evidence" value="ECO:0007669"/>
    <property type="project" value="UniProtKB-KW"/>
</dbReference>
<comment type="caution">
    <text evidence="16">The sequence shown here is derived from an EMBL/GenBank/DDBJ whole genome shotgun (WGS) entry which is preliminary data.</text>
</comment>
<keyword evidence="4 13" id="KW-0808">Transferase</keyword>
<evidence type="ECO:0000256" key="12">
    <source>
        <dbReference type="NCBIfam" id="TIGR01064"/>
    </source>
</evidence>
<evidence type="ECO:0000256" key="3">
    <source>
        <dbReference type="ARBA" id="ARBA00012142"/>
    </source>
</evidence>
<dbReference type="InterPro" id="IPR036918">
    <property type="entry name" value="Pyrv_Knase_C_sf"/>
</dbReference>
<evidence type="ECO:0000256" key="5">
    <source>
        <dbReference type="ARBA" id="ARBA00022723"/>
    </source>
</evidence>
<dbReference type="InterPro" id="IPR040442">
    <property type="entry name" value="Pyrv_kinase-like_dom_sf"/>
</dbReference>
<sequence length="493" mass="52247">MPHHRSTKIVATLGPASSSESQIVALAEAGVNVFRLNASHGTQAEHAERHARIRAVEDRLGRPLGVLLDLQGPKLRVGTFGAGPVELAIGDSFRLDLDRRPGDARRVSLPHPEVFAALRSGLDLLLNDGRIRLRVRDCGPDHAETEVVAGGPLSDRKGVNVPGAALALSALSEKDRSDLAFGLELGVDWIGLSFVQRPEDILEARALIGNRAHVMTKIEKPAALPTLDRIIELSDAVMVARGDLGVELPPEDVPGLQKKMIRLSRAMGKPVIVATQMLESMVAEPTPTRAEASDVANAVYDGADAVMLSAESASGRYPVEAVRMMDRIVRRVERDPLYRRIMDADHPNPEATAADALTAAARQVAETISAAGIVTYTTTGSTTQRASRERPTVPILGLSSRRETARRLSLAWGVHAVWTDDVANFSEMVGRALAAASQAGIGRPGQPLVVTAGVPFGTPGKTNALRVVTIDDGAAPQVGAASEAMPALETAPA</sequence>
<protein>
    <recommendedName>
        <fullName evidence="3 12">Pyruvate kinase</fullName>
        <ecNumber evidence="3 12">2.7.1.40</ecNumber>
    </recommendedName>
</protein>
<evidence type="ECO:0000256" key="8">
    <source>
        <dbReference type="ARBA" id="ARBA00022840"/>
    </source>
</evidence>
<dbReference type="InterPro" id="IPR015795">
    <property type="entry name" value="Pyrv_Knase_C"/>
</dbReference>
<evidence type="ECO:0000256" key="6">
    <source>
        <dbReference type="ARBA" id="ARBA00022741"/>
    </source>
</evidence>
<dbReference type="Pfam" id="PF00224">
    <property type="entry name" value="PK"/>
    <property type="match status" value="1"/>
</dbReference>
<dbReference type="EC" id="2.7.1.40" evidence="3 12"/>
<evidence type="ECO:0000256" key="7">
    <source>
        <dbReference type="ARBA" id="ARBA00022777"/>
    </source>
</evidence>
<keyword evidence="6" id="KW-0547">Nucleotide-binding</keyword>
<proteinExistence type="inferred from homology"/>
<keyword evidence="11 16" id="KW-0670">Pyruvate</keyword>
<keyword evidence="17" id="KW-1185">Reference proteome</keyword>
<keyword evidence="9 13" id="KW-0460">Magnesium</keyword>
<dbReference type="InterPro" id="IPR001697">
    <property type="entry name" value="Pyr_Knase"/>
</dbReference>
<evidence type="ECO:0000256" key="2">
    <source>
        <dbReference type="ARBA" id="ARBA00008663"/>
    </source>
</evidence>
<dbReference type="NCBIfam" id="NF004886">
    <property type="entry name" value="PRK06247.1"/>
    <property type="match status" value="1"/>
</dbReference>
<dbReference type="GO" id="GO:0004743">
    <property type="term" value="F:pyruvate kinase activity"/>
    <property type="evidence" value="ECO:0007669"/>
    <property type="project" value="UniProtKB-EC"/>
</dbReference>
<evidence type="ECO:0000313" key="17">
    <source>
        <dbReference type="Proteomes" id="UP001244552"/>
    </source>
</evidence>
<comment type="similarity">
    <text evidence="2 13">Belongs to the pyruvate kinase family.</text>
</comment>
<dbReference type="PRINTS" id="PR01050">
    <property type="entry name" value="PYRUVTKNASE"/>
</dbReference>
<dbReference type="InterPro" id="IPR011037">
    <property type="entry name" value="Pyrv_Knase-like_insert_dom_sf"/>
</dbReference>
<dbReference type="SUPFAM" id="SSF50800">
    <property type="entry name" value="PK beta-barrel domain-like"/>
    <property type="match status" value="1"/>
</dbReference>
<organism evidence="16 17">
    <name type="scientific">Azospirillum picis</name>
    <dbReference type="NCBI Taxonomy" id="488438"/>
    <lineage>
        <taxon>Bacteria</taxon>
        <taxon>Pseudomonadati</taxon>
        <taxon>Pseudomonadota</taxon>
        <taxon>Alphaproteobacteria</taxon>
        <taxon>Rhodospirillales</taxon>
        <taxon>Azospirillaceae</taxon>
        <taxon>Azospirillum</taxon>
    </lineage>
</organism>
<evidence type="ECO:0000256" key="11">
    <source>
        <dbReference type="ARBA" id="ARBA00023317"/>
    </source>
</evidence>
<accession>A0ABU0MHQ0</accession>
<dbReference type="Pfam" id="PF02887">
    <property type="entry name" value="PK_C"/>
    <property type="match status" value="1"/>
</dbReference>
<evidence type="ECO:0000259" key="14">
    <source>
        <dbReference type="Pfam" id="PF00224"/>
    </source>
</evidence>
<evidence type="ECO:0000256" key="4">
    <source>
        <dbReference type="ARBA" id="ARBA00022679"/>
    </source>
</evidence>
<evidence type="ECO:0000256" key="1">
    <source>
        <dbReference type="ARBA" id="ARBA00004997"/>
    </source>
</evidence>
<gene>
    <name evidence="16" type="ORF">QO018_001773</name>
</gene>
<feature type="domain" description="Pyruvate kinase C-terminal" evidence="15">
    <location>
        <begin position="355"/>
        <end position="468"/>
    </location>
</feature>
<feature type="domain" description="Pyruvate kinase barrel" evidence="14">
    <location>
        <begin position="5"/>
        <end position="322"/>
    </location>
</feature>
<dbReference type="InterPro" id="IPR015806">
    <property type="entry name" value="Pyrv_Knase_insert_dom_sf"/>
</dbReference>
<dbReference type="Proteomes" id="UP001244552">
    <property type="component" value="Unassembled WGS sequence"/>
</dbReference>
<keyword evidence="5" id="KW-0479">Metal-binding</keyword>
<dbReference type="NCBIfam" id="NF004978">
    <property type="entry name" value="PRK06354.1"/>
    <property type="match status" value="1"/>
</dbReference>
<comment type="catalytic activity">
    <reaction evidence="13">
        <text>pyruvate + ATP = phosphoenolpyruvate + ADP + H(+)</text>
        <dbReference type="Rhea" id="RHEA:18157"/>
        <dbReference type="ChEBI" id="CHEBI:15361"/>
        <dbReference type="ChEBI" id="CHEBI:15378"/>
        <dbReference type="ChEBI" id="CHEBI:30616"/>
        <dbReference type="ChEBI" id="CHEBI:58702"/>
        <dbReference type="ChEBI" id="CHEBI:456216"/>
        <dbReference type="EC" id="2.7.1.40"/>
    </reaction>
</comment>
<dbReference type="InterPro" id="IPR015793">
    <property type="entry name" value="Pyrv_Knase_brl"/>
</dbReference>
<dbReference type="NCBIfam" id="TIGR01064">
    <property type="entry name" value="pyruv_kin"/>
    <property type="match status" value="1"/>
</dbReference>
<reference evidence="16 17" key="1">
    <citation type="submission" date="2023-07" db="EMBL/GenBank/DDBJ databases">
        <title>Genomic Encyclopedia of Type Strains, Phase IV (KMG-IV): sequencing the most valuable type-strain genomes for metagenomic binning, comparative biology and taxonomic classification.</title>
        <authorList>
            <person name="Goeker M."/>
        </authorList>
    </citation>
    <scope>NUCLEOTIDE SEQUENCE [LARGE SCALE GENOMIC DNA]</scope>
    <source>
        <strain evidence="16 17">DSM 19922</strain>
    </source>
</reference>
<evidence type="ECO:0000256" key="9">
    <source>
        <dbReference type="ARBA" id="ARBA00022842"/>
    </source>
</evidence>
<dbReference type="NCBIfam" id="NF004491">
    <property type="entry name" value="PRK05826.1"/>
    <property type="match status" value="1"/>
</dbReference>
<dbReference type="RefSeq" id="WP_246512888.1">
    <property type="nucleotide sequence ID" value="NZ_JAGINO010000004.1"/>
</dbReference>
<comment type="pathway">
    <text evidence="1 13">Carbohydrate degradation; glycolysis; pyruvate from D-glyceraldehyde 3-phosphate: step 5/5.</text>
</comment>
<name>A0ABU0MHQ0_9PROT</name>
<evidence type="ECO:0000259" key="15">
    <source>
        <dbReference type="Pfam" id="PF02887"/>
    </source>
</evidence>